<dbReference type="InterPro" id="IPR002629">
    <property type="entry name" value="Met_Synth_C/arc"/>
</dbReference>
<dbReference type="SUPFAM" id="SSF51726">
    <property type="entry name" value="UROD/MetE-like"/>
    <property type="match status" value="1"/>
</dbReference>
<dbReference type="InterPro" id="IPR038071">
    <property type="entry name" value="UROD/MetE-like_sf"/>
</dbReference>
<dbReference type="GO" id="GO:0008270">
    <property type="term" value="F:zinc ion binding"/>
    <property type="evidence" value="ECO:0007669"/>
    <property type="project" value="InterPro"/>
</dbReference>
<reference evidence="3" key="1">
    <citation type="submission" date="2021-04" db="EMBL/GenBank/DDBJ databases">
        <title>Genome based classification of Actinospica acidithermotolerans sp. nov., an actinobacterium isolated from an Indonesian hot spring.</title>
        <authorList>
            <person name="Kusuma A.B."/>
            <person name="Putra K.E."/>
            <person name="Nafisah S."/>
            <person name="Loh J."/>
            <person name="Nouioui I."/>
            <person name="Goodfellow M."/>
        </authorList>
    </citation>
    <scope>NUCLEOTIDE SEQUENCE</scope>
    <source>
        <strain evidence="3">MGRD01-02</strain>
    </source>
</reference>
<dbReference type="AlphaFoldDB" id="A0A941III5"/>
<sequence>MTQDLRAGGGGPSASGIGSLPGSDMPAAIRLVFDGLGGAPGVPYLPELPARGVGADLAGRGLALLVDLVAEVAPSGWRVADRPGRDHARALSHLRRDLDQLEEHTQGYEGPLKVQAVGPWTLAATVELKHGDKLLADPGACRELAESLSEGVAEHLAELRRRVPGARLVLQLDEPALPGVLRGSVPTASGFGKLRAVEEPVVRDTLRRLVETIGESAPERVPVVFHCCAPDVPFATFRGAGAAAVALDWSLLTTRQDETVAELVEAGVGLYAGVVPSLDPAAKVPLRYQDVVDSVLALRRVGLSARQLAEAVTVTPACGLAGASPQWAGRAQRLCLDAARALADVD</sequence>
<keyword evidence="4" id="KW-1185">Reference proteome</keyword>
<dbReference type="GO" id="GO:0003871">
    <property type="term" value="F:5-methyltetrahydropteroyltriglutamate-homocysteine S-methyltransferase activity"/>
    <property type="evidence" value="ECO:0007669"/>
    <property type="project" value="InterPro"/>
</dbReference>
<organism evidence="3 4">
    <name type="scientific">Actinospica acidithermotolerans</name>
    <dbReference type="NCBI Taxonomy" id="2828514"/>
    <lineage>
        <taxon>Bacteria</taxon>
        <taxon>Bacillati</taxon>
        <taxon>Actinomycetota</taxon>
        <taxon>Actinomycetes</taxon>
        <taxon>Catenulisporales</taxon>
        <taxon>Actinospicaceae</taxon>
        <taxon>Actinospica</taxon>
    </lineage>
</organism>
<comment type="caution">
    <text evidence="3">The sequence shown here is derived from an EMBL/GenBank/DDBJ whole genome shotgun (WGS) entry which is preliminary data.</text>
</comment>
<dbReference type="EMBL" id="JAGSOH010000023">
    <property type="protein sequence ID" value="MBR7826827.1"/>
    <property type="molecule type" value="Genomic_DNA"/>
</dbReference>
<feature type="domain" description="Cobalamin-independent methionine synthase MetE C-terminal/archaeal" evidence="2">
    <location>
        <begin position="113"/>
        <end position="340"/>
    </location>
</feature>
<accession>A0A941III5</accession>
<dbReference type="GO" id="GO:0009086">
    <property type="term" value="P:methionine biosynthetic process"/>
    <property type="evidence" value="ECO:0007669"/>
    <property type="project" value="InterPro"/>
</dbReference>
<dbReference type="Proteomes" id="UP000676325">
    <property type="component" value="Unassembled WGS sequence"/>
</dbReference>
<name>A0A941III5_9ACTN</name>
<proteinExistence type="predicted"/>
<evidence type="ECO:0000259" key="2">
    <source>
        <dbReference type="Pfam" id="PF01717"/>
    </source>
</evidence>
<dbReference type="Gene3D" id="3.20.20.210">
    <property type="match status" value="1"/>
</dbReference>
<gene>
    <name evidence="3" type="ORF">KDK95_10985</name>
</gene>
<evidence type="ECO:0000313" key="3">
    <source>
        <dbReference type="EMBL" id="MBR7826827.1"/>
    </source>
</evidence>
<evidence type="ECO:0000313" key="4">
    <source>
        <dbReference type="Proteomes" id="UP000676325"/>
    </source>
</evidence>
<evidence type="ECO:0000256" key="1">
    <source>
        <dbReference type="SAM" id="MobiDB-lite"/>
    </source>
</evidence>
<dbReference type="Pfam" id="PF01717">
    <property type="entry name" value="Meth_synt_2"/>
    <property type="match status" value="1"/>
</dbReference>
<feature type="region of interest" description="Disordered" evidence="1">
    <location>
        <begin position="1"/>
        <end position="20"/>
    </location>
</feature>
<protein>
    <submittedName>
        <fullName evidence="3">Methionine synthase</fullName>
    </submittedName>
</protein>